<accession>A0A846HAJ5</accession>
<dbReference type="Proteomes" id="UP000031549">
    <property type="component" value="Unassembled WGS sequence"/>
</dbReference>
<organism evidence="1 2">
    <name type="scientific">Hassallia byssoidea VB512170</name>
    <dbReference type="NCBI Taxonomy" id="1304833"/>
    <lineage>
        <taxon>Bacteria</taxon>
        <taxon>Bacillati</taxon>
        <taxon>Cyanobacteriota</taxon>
        <taxon>Cyanophyceae</taxon>
        <taxon>Nostocales</taxon>
        <taxon>Tolypothrichaceae</taxon>
        <taxon>Hassallia</taxon>
    </lineage>
</organism>
<proteinExistence type="predicted"/>
<dbReference type="Gene3D" id="3.40.30.10">
    <property type="entry name" value="Glutaredoxin"/>
    <property type="match status" value="1"/>
</dbReference>
<reference evidence="1 2" key="1">
    <citation type="journal article" date="2015" name="Genome Announc.">
        <title>Draft Genome Sequence of Cyanobacterium Hassallia byssoidea Strain VB512170, Isolated from Monuments in India.</title>
        <authorList>
            <person name="Singh D."/>
            <person name="Chandrababunaidu M.M."/>
            <person name="Panda A."/>
            <person name="Sen D."/>
            <person name="Bhattacharyya S."/>
            <person name="Adhikary S.P."/>
            <person name="Tripathy S."/>
        </authorList>
    </citation>
    <scope>NUCLEOTIDE SEQUENCE [LARGE SCALE GENOMIC DNA]</scope>
    <source>
        <strain evidence="1 2">VB512170</strain>
    </source>
</reference>
<dbReference type="CDD" id="cd02980">
    <property type="entry name" value="TRX_Fd_family"/>
    <property type="match status" value="1"/>
</dbReference>
<gene>
    <name evidence="1" type="ORF">PI95_019230</name>
</gene>
<dbReference type="InterPro" id="IPR056093">
    <property type="entry name" value="DUF7676"/>
</dbReference>
<dbReference type="AlphaFoldDB" id="A0A846HAJ5"/>
<name>A0A846HAJ5_9CYAN</name>
<dbReference type="Pfam" id="PF24724">
    <property type="entry name" value="DUF7676"/>
    <property type="match status" value="1"/>
</dbReference>
<keyword evidence="2" id="KW-1185">Reference proteome</keyword>
<evidence type="ECO:0000313" key="2">
    <source>
        <dbReference type="Proteomes" id="UP000031549"/>
    </source>
</evidence>
<dbReference type="SUPFAM" id="SSF52833">
    <property type="entry name" value="Thioredoxin-like"/>
    <property type="match status" value="1"/>
</dbReference>
<sequence length="290" mass="33343">MNEFQTWVTPLNNIVTETTLTGWKIEYEHFDCNSDTLACLLYTLFQENWHQVGLGHIEQGSVLELEFHEAPKKCVLYDGYLTIIANDWHFHLCIEENFGGPNSETPIELRQQRLINKGAFYRRLNPEGTPKTWGIQLWNGAGEQAMTIFLPNPYVEDENLLPEGKANFTKLELYHELRDIYVLGKKSIPFDKNPLKCPYIAVCTSGRCYPSRNWQPIFEALKSALTKAKLNIDVRTSGCLEVCQLGPVVYHSVDRTWYTRVKPEVAEIIVNEHLVQGNKVTQHIYPPDSV</sequence>
<dbReference type="RefSeq" id="WP_039737396.1">
    <property type="nucleotide sequence ID" value="NZ_JTCM02000046.1"/>
</dbReference>
<dbReference type="InterPro" id="IPR036249">
    <property type="entry name" value="Thioredoxin-like_sf"/>
</dbReference>
<protein>
    <submittedName>
        <fullName evidence="1">(2Fe-2S) ferredoxin domain-containing protein</fullName>
    </submittedName>
</protein>
<evidence type="ECO:0000313" key="1">
    <source>
        <dbReference type="EMBL" id="NEU74627.1"/>
    </source>
</evidence>
<dbReference type="EMBL" id="JTCM02000046">
    <property type="protein sequence ID" value="NEU74627.1"/>
    <property type="molecule type" value="Genomic_DNA"/>
</dbReference>
<comment type="caution">
    <text evidence="1">The sequence shown here is derived from an EMBL/GenBank/DDBJ whole genome shotgun (WGS) entry which is preliminary data.</text>
</comment>